<feature type="region of interest" description="Disordered" evidence="4">
    <location>
        <begin position="1"/>
        <end position="30"/>
    </location>
</feature>
<dbReference type="GO" id="GO:0110026">
    <property type="term" value="P:regulation of DNA strand resection involved in replication fork processing"/>
    <property type="evidence" value="ECO:0007669"/>
    <property type="project" value="TreeGrafter"/>
</dbReference>
<evidence type="ECO:0000313" key="6">
    <source>
        <dbReference type="EMBL" id="KAK0151352.1"/>
    </source>
</evidence>
<feature type="compositionally biased region" description="Basic and acidic residues" evidence="4">
    <location>
        <begin position="185"/>
        <end position="194"/>
    </location>
</feature>
<dbReference type="Proteomes" id="UP001174136">
    <property type="component" value="Unassembled WGS sequence"/>
</dbReference>
<feature type="compositionally biased region" description="Basic and acidic residues" evidence="4">
    <location>
        <begin position="137"/>
        <end position="168"/>
    </location>
</feature>
<feature type="compositionally biased region" description="Polar residues" evidence="4">
    <location>
        <begin position="1"/>
        <end position="10"/>
    </location>
</feature>
<comment type="caution">
    <text evidence="6">The sequence shown here is derived from an EMBL/GenBank/DDBJ whole genome shotgun (WGS) entry which is preliminary data.</text>
</comment>
<feature type="region of interest" description="Disordered" evidence="4">
    <location>
        <begin position="340"/>
        <end position="369"/>
    </location>
</feature>
<feature type="region of interest" description="Disordered" evidence="4">
    <location>
        <begin position="51"/>
        <end position="195"/>
    </location>
</feature>
<dbReference type="GO" id="GO:0010569">
    <property type="term" value="P:regulation of double-strand break repair via homologous recombination"/>
    <property type="evidence" value="ECO:0007669"/>
    <property type="project" value="TreeGrafter"/>
</dbReference>
<feature type="compositionally biased region" description="Low complexity" evidence="4">
    <location>
        <begin position="353"/>
        <end position="362"/>
    </location>
</feature>
<name>A0AA47N495_MERPO</name>
<evidence type="ECO:0000256" key="2">
    <source>
        <dbReference type="ARBA" id="ARBA00023054"/>
    </source>
</evidence>
<dbReference type="GO" id="GO:0000723">
    <property type="term" value="P:telomere maintenance"/>
    <property type="evidence" value="ECO:0007669"/>
    <property type="project" value="TreeGrafter"/>
</dbReference>
<dbReference type="PANTHER" id="PTHR15739:SF2">
    <property type="entry name" value="PROTEIN ZNF365"/>
    <property type="match status" value="1"/>
</dbReference>
<accession>A0AA47N495</accession>
<dbReference type="EMBL" id="JAOPHQ010001263">
    <property type="protein sequence ID" value="KAK0151352.1"/>
    <property type="molecule type" value="Genomic_DNA"/>
</dbReference>
<dbReference type="InterPro" id="IPR057038">
    <property type="entry name" value="FBX41/ZN365_Znf-C2H2"/>
</dbReference>
<organism evidence="6 7">
    <name type="scientific">Merluccius polli</name>
    <name type="common">Benguela hake</name>
    <name type="synonym">Merluccius cadenati</name>
    <dbReference type="NCBI Taxonomy" id="89951"/>
    <lineage>
        <taxon>Eukaryota</taxon>
        <taxon>Metazoa</taxon>
        <taxon>Chordata</taxon>
        <taxon>Craniata</taxon>
        <taxon>Vertebrata</taxon>
        <taxon>Euteleostomi</taxon>
        <taxon>Actinopterygii</taxon>
        <taxon>Neopterygii</taxon>
        <taxon>Teleostei</taxon>
        <taxon>Neoteleostei</taxon>
        <taxon>Acanthomorphata</taxon>
        <taxon>Zeiogadaria</taxon>
        <taxon>Gadariae</taxon>
        <taxon>Gadiformes</taxon>
        <taxon>Gadoidei</taxon>
        <taxon>Merlucciidae</taxon>
        <taxon>Merluccius</taxon>
    </lineage>
</organism>
<keyword evidence="2 3" id="KW-0175">Coiled coil</keyword>
<evidence type="ECO:0000259" key="5">
    <source>
        <dbReference type="Pfam" id="PF23165"/>
    </source>
</evidence>
<dbReference type="AlphaFoldDB" id="A0AA47N495"/>
<dbReference type="Pfam" id="PF23165">
    <property type="entry name" value="zf-C2H2_FBX41"/>
    <property type="match status" value="1"/>
</dbReference>
<feature type="compositionally biased region" description="Low complexity" evidence="4">
    <location>
        <begin position="55"/>
        <end position="69"/>
    </location>
</feature>
<evidence type="ECO:0000313" key="7">
    <source>
        <dbReference type="Proteomes" id="UP001174136"/>
    </source>
</evidence>
<reference evidence="6" key="1">
    <citation type="journal article" date="2023" name="Front. Mar. Sci.">
        <title>A new Merluccius polli reference genome to investigate the effects of global change in West African waters.</title>
        <authorList>
            <person name="Mateo J.L."/>
            <person name="Blanco-Fernandez C."/>
            <person name="Garcia-Vazquez E."/>
            <person name="Machado-Schiaffino G."/>
        </authorList>
    </citation>
    <scope>NUCLEOTIDE SEQUENCE</scope>
    <source>
        <strain evidence="6">C29</strain>
        <tissue evidence="6">Fin</tissue>
    </source>
</reference>
<protein>
    <submittedName>
        <fullName evidence="6">Protein ZNF365</fullName>
    </submittedName>
</protein>
<dbReference type="PANTHER" id="PTHR15739">
    <property type="entry name" value="ZINC FINGER PROTEIN"/>
    <property type="match status" value="1"/>
</dbReference>
<evidence type="ECO:0000256" key="1">
    <source>
        <dbReference type="ARBA" id="ARBA00022553"/>
    </source>
</evidence>
<feature type="domain" description="FBX41/ZN365 C2H2-type zinc finger" evidence="5">
    <location>
        <begin position="21"/>
        <end position="48"/>
    </location>
</feature>
<feature type="compositionally biased region" description="Pro residues" evidence="4">
    <location>
        <begin position="126"/>
        <end position="136"/>
    </location>
</feature>
<keyword evidence="7" id="KW-1185">Reference proteome</keyword>
<feature type="coiled-coil region" evidence="3">
    <location>
        <begin position="272"/>
        <end position="338"/>
    </location>
</feature>
<keyword evidence="1" id="KW-0597">Phosphoprotein</keyword>
<dbReference type="InterPro" id="IPR052283">
    <property type="entry name" value="GenomicStab_NeuMorph_Reg"/>
</dbReference>
<evidence type="ECO:0000256" key="3">
    <source>
        <dbReference type="SAM" id="Coils"/>
    </source>
</evidence>
<sequence>MQQKLSSRPSGSLRAGARAGLPFSCSQCGGRERFGTLASLRTHIKYLHVPDRLLPDPSNGPWGPGSSLPGPGGPKRSDAGWGLHRRRRTQSMGGKDEQEEEDEGETDAVKKEEGLSQILFLNHLPSPAPPRPPPDLGPDRDPRPPPDLGPDRDPRPPQDLGPDREQRPPRNLGPEPGEPGWSVERGGRDGRTDYSRFPGLEAAVRGRLSVLLRAADSSMQRQLARVSWELAQTDTELLCERAHWQHLARERREAAERQRSLSRQVDVAVMVIAALKEQLNASENQLEQREREALNIQSFLEWAVRQETSGRVRVQRFIETLLERIALAERLVQFYQEESAGGQPYSGLHDNRSPSSSSSSRASQDREWVWEPRQRCRSLGYEV</sequence>
<proteinExistence type="predicted"/>
<evidence type="ECO:0000256" key="4">
    <source>
        <dbReference type="SAM" id="MobiDB-lite"/>
    </source>
</evidence>
<dbReference type="GO" id="GO:0010975">
    <property type="term" value="P:regulation of neuron projection development"/>
    <property type="evidence" value="ECO:0007669"/>
    <property type="project" value="TreeGrafter"/>
</dbReference>
<gene>
    <name evidence="6" type="primary">Znf365</name>
    <name evidence="6" type="ORF">N1851_007357</name>
</gene>
<feature type="compositionally biased region" description="Acidic residues" evidence="4">
    <location>
        <begin position="97"/>
        <end position="106"/>
    </location>
</feature>